<dbReference type="Gene3D" id="3.50.30.50">
    <property type="entry name" value="Putative cyclase"/>
    <property type="match status" value="1"/>
</dbReference>
<dbReference type="RefSeq" id="WP_274456956.1">
    <property type="nucleotide sequence ID" value="NZ_CP067097.1"/>
</dbReference>
<comment type="caution">
    <text evidence="1">The sequence shown here is derived from an EMBL/GenBank/DDBJ whole genome shotgun (WGS) entry which is preliminary data.</text>
</comment>
<dbReference type="EMBL" id="JAUSTP010000012">
    <property type="protein sequence ID" value="MDQ0189930.1"/>
    <property type="molecule type" value="Genomic_DNA"/>
</dbReference>
<protein>
    <submittedName>
        <fullName evidence="1">Kynurenine formamidase</fullName>
    </submittedName>
</protein>
<dbReference type="PANTHER" id="PTHR31118">
    <property type="entry name" value="CYCLASE-LIKE PROTEIN 2"/>
    <property type="match status" value="1"/>
</dbReference>
<gene>
    <name evidence="1" type="ORF">J2S03_001793</name>
</gene>
<dbReference type="PANTHER" id="PTHR31118:SF12">
    <property type="entry name" value="CYCLASE-LIKE PROTEIN 2"/>
    <property type="match status" value="1"/>
</dbReference>
<proteinExistence type="predicted"/>
<dbReference type="Proteomes" id="UP001232973">
    <property type="component" value="Unassembled WGS sequence"/>
</dbReference>
<dbReference type="InterPro" id="IPR037175">
    <property type="entry name" value="KFase_sf"/>
</dbReference>
<dbReference type="InterPro" id="IPR007325">
    <property type="entry name" value="KFase/CYL"/>
</dbReference>
<organism evidence="1 2">
    <name type="scientific">Alicyclobacillus cycloheptanicus</name>
    <dbReference type="NCBI Taxonomy" id="1457"/>
    <lineage>
        <taxon>Bacteria</taxon>
        <taxon>Bacillati</taxon>
        <taxon>Bacillota</taxon>
        <taxon>Bacilli</taxon>
        <taxon>Bacillales</taxon>
        <taxon>Alicyclobacillaceae</taxon>
        <taxon>Alicyclobacillus</taxon>
    </lineage>
</organism>
<dbReference type="SUPFAM" id="SSF102198">
    <property type="entry name" value="Putative cyclase"/>
    <property type="match status" value="1"/>
</dbReference>
<evidence type="ECO:0000313" key="2">
    <source>
        <dbReference type="Proteomes" id="UP001232973"/>
    </source>
</evidence>
<evidence type="ECO:0000313" key="1">
    <source>
        <dbReference type="EMBL" id="MDQ0189930.1"/>
    </source>
</evidence>
<dbReference type="Pfam" id="PF04199">
    <property type="entry name" value="Cyclase"/>
    <property type="match status" value="1"/>
</dbReference>
<sequence>MRKVFNGCTVIDLSVTVSDTLPSGWPTHMPFQAKVWNYYVPLNERQGHVRSEAPYQTRFWIIDEHCGTHFDAPTHFVAPADSGIPWAGELGSQTGEQVPLQDLMGPAVRIDVTHLANESVPAGESPWITAEHIKAWESRYGVIEPGTVVLLHTGWDRYYVPGPEGEKYAKRPLVHGEGKGWPAPDVSAVLHLYERGVKCLAIDAPSIGAAHDGAPVHQEGLSRGMRYVEMLTGLEKLPPRGAWFIFLPVKVEGSTGGPGRAIALLSEQ</sequence>
<accession>A0ABT9XI10</accession>
<reference evidence="1 2" key="1">
    <citation type="submission" date="2023-07" db="EMBL/GenBank/DDBJ databases">
        <title>Genomic Encyclopedia of Type Strains, Phase IV (KMG-IV): sequencing the most valuable type-strain genomes for metagenomic binning, comparative biology and taxonomic classification.</title>
        <authorList>
            <person name="Goeker M."/>
        </authorList>
    </citation>
    <scope>NUCLEOTIDE SEQUENCE [LARGE SCALE GENOMIC DNA]</scope>
    <source>
        <strain evidence="1 2">DSM 4006</strain>
    </source>
</reference>
<name>A0ABT9XI10_9BACL</name>
<keyword evidence="2" id="KW-1185">Reference proteome</keyword>